<dbReference type="AlphaFoldDB" id="A0AAV3YKE7"/>
<feature type="compositionally biased region" description="Polar residues" evidence="1">
    <location>
        <begin position="104"/>
        <end position="114"/>
    </location>
</feature>
<dbReference type="EMBL" id="BLXT01001211">
    <property type="protein sequence ID" value="GFN83745.1"/>
    <property type="molecule type" value="Genomic_DNA"/>
</dbReference>
<reference evidence="2 3" key="1">
    <citation type="journal article" date="2021" name="Elife">
        <title>Chloroplast acquisition without the gene transfer in kleptoplastic sea slugs, Plakobranchus ocellatus.</title>
        <authorList>
            <person name="Maeda T."/>
            <person name="Takahashi S."/>
            <person name="Yoshida T."/>
            <person name="Shimamura S."/>
            <person name="Takaki Y."/>
            <person name="Nagai Y."/>
            <person name="Toyoda A."/>
            <person name="Suzuki Y."/>
            <person name="Arimoto A."/>
            <person name="Ishii H."/>
            <person name="Satoh N."/>
            <person name="Nishiyama T."/>
            <person name="Hasebe M."/>
            <person name="Maruyama T."/>
            <person name="Minagawa J."/>
            <person name="Obokata J."/>
            <person name="Shigenobu S."/>
        </authorList>
    </citation>
    <scope>NUCLEOTIDE SEQUENCE [LARGE SCALE GENOMIC DNA]</scope>
</reference>
<feature type="region of interest" description="Disordered" evidence="1">
    <location>
        <begin position="1"/>
        <end position="46"/>
    </location>
</feature>
<name>A0AAV3YKE7_9GAST</name>
<feature type="region of interest" description="Disordered" evidence="1">
    <location>
        <begin position="96"/>
        <end position="132"/>
    </location>
</feature>
<dbReference type="Proteomes" id="UP000735302">
    <property type="component" value="Unassembled WGS sequence"/>
</dbReference>
<gene>
    <name evidence="2" type="ORF">PoB_001025100</name>
</gene>
<organism evidence="2 3">
    <name type="scientific">Plakobranchus ocellatus</name>
    <dbReference type="NCBI Taxonomy" id="259542"/>
    <lineage>
        <taxon>Eukaryota</taxon>
        <taxon>Metazoa</taxon>
        <taxon>Spiralia</taxon>
        <taxon>Lophotrochozoa</taxon>
        <taxon>Mollusca</taxon>
        <taxon>Gastropoda</taxon>
        <taxon>Heterobranchia</taxon>
        <taxon>Euthyneura</taxon>
        <taxon>Panpulmonata</taxon>
        <taxon>Sacoglossa</taxon>
        <taxon>Placobranchoidea</taxon>
        <taxon>Plakobranchidae</taxon>
        <taxon>Plakobranchus</taxon>
    </lineage>
</organism>
<evidence type="ECO:0000256" key="1">
    <source>
        <dbReference type="SAM" id="MobiDB-lite"/>
    </source>
</evidence>
<accession>A0AAV3YKE7</accession>
<evidence type="ECO:0000313" key="3">
    <source>
        <dbReference type="Proteomes" id="UP000735302"/>
    </source>
</evidence>
<comment type="caution">
    <text evidence="2">The sequence shown here is derived from an EMBL/GenBank/DDBJ whole genome shotgun (WGS) entry which is preliminary data.</text>
</comment>
<proteinExistence type="predicted"/>
<feature type="compositionally biased region" description="Acidic residues" evidence="1">
    <location>
        <begin position="37"/>
        <end position="46"/>
    </location>
</feature>
<sequence length="132" mass="14655">MSRNVFQAFNDDELPETREPDDGSDSEGEDFNYTYPPDEDLPDDDLDSDEEFVLTEMGPVAFSSVNPSLAVGEISPATTSSQIWNCARLCPPKSSPWLELSEGTKPSSYLSSKTPNKRKRESRGLLSERAQC</sequence>
<evidence type="ECO:0000313" key="2">
    <source>
        <dbReference type="EMBL" id="GFN83745.1"/>
    </source>
</evidence>
<protein>
    <submittedName>
        <fullName evidence="2">Innexin</fullName>
    </submittedName>
</protein>
<keyword evidence="3" id="KW-1185">Reference proteome</keyword>